<comment type="caution">
    <text evidence="1">The sequence shown here is derived from an EMBL/GenBank/DDBJ whole genome shotgun (WGS) entry which is preliminary data.</text>
</comment>
<dbReference type="AlphaFoldDB" id="A0A927AZ10"/>
<reference evidence="1" key="1">
    <citation type="submission" date="2020-09" db="EMBL/GenBank/DDBJ databases">
        <authorList>
            <person name="Kim M.K."/>
        </authorList>
    </citation>
    <scope>NUCLEOTIDE SEQUENCE</scope>
    <source>
        <strain evidence="1">BT704</strain>
    </source>
</reference>
<accession>A0A927AZ10</accession>
<dbReference type="RefSeq" id="WP_191038118.1">
    <property type="nucleotide sequence ID" value="NZ_JACXAA010000002.1"/>
</dbReference>
<evidence type="ECO:0000313" key="2">
    <source>
        <dbReference type="Proteomes" id="UP000653797"/>
    </source>
</evidence>
<keyword evidence="2" id="KW-1185">Reference proteome</keyword>
<sequence length="110" mass="12610">MNQNPTTFSLAQAADIIQMTGGAQAFIDWLYCQEYLTDDLLPSRAAINSRLIISRYLSMPNGENRPELHITVKGIAYFCKKINHGNYLARNWFISDNVHSTKYARRKTII</sequence>
<organism evidence="1 2">
    <name type="scientific">Spirosoma validum</name>
    <dbReference type="NCBI Taxonomy" id="2771355"/>
    <lineage>
        <taxon>Bacteria</taxon>
        <taxon>Pseudomonadati</taxon>
        <taxon>Bacteroidota</taxon>
        <taxon>Cytophagia</taxon>
        <taxon>Cytophagales</taxon>
        <taxon>Cytophagaceae</taxon>
        <taxon>Spirosoma</taxon>
    </lineage>
</organism>
<dbReference type="EMBL" id="JACXAA010000002">
    <property type="protein sequence ID" value="MBD2752481.1"/>
    <property type="molecule type" value="Genomic_DNA"/>
</dbReference>
<name>A0A927AZ10_9BACT</name>
<gene>
    <name evidence="1" type="ORF">IC230_06245</name>
</gene>
<proteinExistence type="predicted"/>
<evidence type="ECO:0000313" key="1">
    <source>
        <dbReference type="EMBL" id="MBD2752481.1"/>
    </source>
</evidence>
<dbReference type="Proteomes" id="UP000653797">
    <property type="component" value="Unassembled WGS sequence"/>
</dbReference>
<protein>
    <submittedName>
        <fullName evidence="1">Uncharacterized protein</fullName>
    </submittedName>
</protein>